<reference evidence="8 9" key="1">
    <citation type="journal article" date="2015" name="Nature">
        <title>rRNA introns, odd ribosomes, and small enigmatic genomes across a large radiation of phyla.</title>
        <authorList>
            <person name="Brown C.T."/>
            <person name="Hug L.A."/>
            <person name="Thomas B.C."/>
            <person name="Sharon I."/>
            <person name="Castelle C.J."/>
            <person name="Singh A."/>
            <person name="Wilkins M.J."/>
            <person name="Williams K.H."/>
            <person name="Banfield J.F."/>
        </authorList>
    </citation>
    <scope>NUCLEOTIDE SEQUENCE [LARGE SCALE GENOMIC DNA]</scope>
</reference>
<evidence type="ECO:0000313" key="8">
    <source>
        <dbReference type="EMBL" id="KKT56975.1"/>
    </source>
</evidence>
<evidence type="ECO:0000259" key="7">
    <source>
        <dbReference type="Pfam" id="PF04998"/>
    </source>
</evidence>
<comment type="caution">
    <text evidence="8">The sequence shown here is derived from an EMBL/GenBank/DDBJ whole genome shotgun (WGS) entry which is preliminary data.</text>
</comment>
<dbReference type="GO" id="GO:0006351">
    <property type="term" value="P:DNA-templated transcription"/>
    <property type="evidence" value="ECO:0007669"/>
    <property type="project" value="InterPro"/>
</dbReference>
<dbReference type="InterPro" id="IPR007081">
    <property type="entry name" value="RNA_pol_Rpb1_5"/>
</dbReference>
<feature type="domain" description="RNA polymerase Rpb1" evidence="7">
    <location>
        <begin position="61"/>
        <end position="316"/>
    </location>
</feature>
<proteinExistence type="predicted"/>
<dbReference type="Gene3D" id="2.40.50.100">
    <property type="match status" value="1"/>
</dbReference>
<evidence type="ECO:0000256" key="3">
    <source>
        <dbReference type="ARBA" id="ARBA00022679"/>
    </source>
</evidence>
<evidence type="ECO:0000313" key="9">
    <source>
        <dbReference type="Proteomes" id="UP000034521"/>
    </source>
</evidence>
<protein>
    <recommendedName>
        <fullName evidence="1">DNA-directed RNA polymerase</fullName>
        <ecNumber evidence="1">2.7.7.6</ecNumber>
    </recommendedName>
</protein>
<dbReference type="AlphaFoldDB" id="A0A0G1ICL5"/>
<keyword evidence="3" id="KW-0808">Transferase</keyword>
<dbReference type="CDD" id="cd02655">
    <property type="entry name" value="RNAP_beta'_C"/>
    <property type="match status" value="1"/>
</dbReference>
<dbReference type="GO" id="GO:0000428">
    <property type="term" value="C:DNA-directed RNA polymerase complex"/>
    <property type="evidence" value="ECO:0007669"/>
    <property type="project" value="UniProtKB-KW"/>
</dbReference>
<gene>
    <name evidence="8" type="ORF">UW52_C0073G0003</name>
</gene>
<name>A0A0G1ICL5_9BACT</name>
<evidence type="ECO:0000256" key="2">
    <source>
        <dbReference type="ARBA" id="ARBA00022478"/>
    </source>
</evidence>
<organism evidence="8 9">
    <name type="scientific">Candidatus Gottesmanbacteria bacterium GW2011_GWA1_44_24b</name>
    <dbReference type="NCBI Taxonomy" id="1618437"/>
    <lineage>
        <taxon>Bacteria</taxon>
        <taxon>Candidatus Gottesmaniibacteriota</taxon>
    </lineage>
</organism>
<dbReference type="PANTHER" id="PTHR19376">
    <property type="entry name" value="DNA-DIRECTED RNA POLYMERASE"/>
    <property type="match status" value="1"/>
</dbReference>
<evidence type="ECO:0000256" key="5">
    <source>
        <dbReference type="ARBA" id="ARBA00023163"/>
    </source>
</evidence>
<accession>A0A0G1ICL5</accession>
<keyword evidence="5" id="KW-0804">Transcription</keyword>
<dbReference type="Pfam" id="PF04998">
    <property type="entry name" value="RNA_pol_Rpb1_5"/>
    <property type="match status" value="1"/>
</dbReference>
<evidence type="ECO:0000256" key="4">
    <source>
        <dbReference type="ARBA" id="ARBA00022695"/>
    </source>
</evidence>
<comment type="catalytic activity">
    <reaction evidence="6">
        <text>RNA(n) + a ribonucleoside 5'-triphosphate = RNA(n+1) + diphosphate</text>
        <dbReference type="Rhea" id="RHEA:21248"/>
        <dbReference type="Rhea" id="RHEA-COMP:14527"/>
        <dbReference type="Rhea" id="RHEA-COMP:17342"/>
        <dbReference type="ChEBI" id="CHEBI:33019"/>
        <dbReference type="ChEBI" id="CHEBI:61557"/>
        <dbReference type="ChEBI" id="CHEBI:140395"/>
        <dbReference type="EC" id="2.7.7.6"/>
    </reaction>
</comment>
<evidence type="ECO:0000256" key="6">
    <source>
        <dbReference type="ARBA" id="ARBA00048552"/>
    </source>
</evidence>
<dbReference type="Proteomes" id="UP000034521">
    <property type="component" value="Unassembled WGS sequence"/>
</dbReference>
<keyword evidence="2 8" id="KW-0240">DNA-directed RNA polymerase</keyword>
<keyword evidence="4" id="KW-0548">Nucleotidyltransferase</keyword>
<dbReference type="EC" id="2.7.7.6" evidence="1"/>
<dbReference type="GO" id="GO:0003899">
    <property type="term" value="F:DNA-directed RNA polymerase activity"/>
    <property type="evidence" value="ECO:0007669"/>
    <property type="project" value="UniProtKB-EC"/>
</dbReference>
<dbReference type="PATRIC" id="fig|1618437.3.peg.1115"/>
<sequence length="371" mass="40783">MLIRMDDCGTGEGIEILRHEDRQTPFTTRVLGRYVAVDIKAPDSKKVLIAKDELIDETNAKLLDEHKVESVIVRSPITCTAHVGLCAKCYGRDFSTTKLVEVGMPVGVVAAQSIGEPGTQLTMRVRHAGGIVGLDVTQGLPRVEELFECRTPRVLSPITEIGGKVEVVETESGYKVRVRNTSMKPVEEREYLISLTSELMVKDGDLVGAGDQLATGYLDIKEVLQIRGLRGAQKYLLAEIQRVYESQGIAIHDKHFEVIIRKMSDKVRIDSSGDTIMLPGELADRSHFKEENARVLTEGGEPATAQVILLGITRASLYTESWLSAASFQETTNVLTDASLAGKEDRLLGLKENVIIGRLIPVDETRARMGN</sequence>
<dbReference type="Gene3D" id="1.10.150.390">
    <property type="match status" value="1"/>
</dbReference>
<dbReference type="GO" id="GO:0003677">
    <property type="term" value="F:DNA binding"/>
    <property type="evidence" value="ECO:0007669"/>
    <property type="project" value="InterPro"/>
</dbReference>
<dbReference type="SUPFAM" id="SSF64484">
    <property type="entry name" value="beta and beta-prime subunits of DNA dependent RNA-polymerase"/>
    <property type="match status" value="1"/>
</dbReference>
<dbReference type="InterPro" id="IPR045867">
    <property type="entry name" value="DNA-dir_RpoC_beta_prime"/>
</dbReference>
<dbReference type="Gene3D" id="1.10.1790.20">
    <property type="match status" value="1"/>
</dbReference>
<dbReference type="PANTHER" id="PTHR19376:SF54">
    <property type="entry name" value="DNA-DIRECTED RNA POLYMERASE SUBUNIT BETA"/>
    <property type="match status" value="1"/>
</dbReference>
<dbReference type="EMBL" id="LCIQ01000073">
    <property type="protein sequence ID" value="KKT56975.1"/>
    <property type="molecule type" value="Genomic_DNA"/>
</dbReference>
<evidence type="ECO:0000256" key="1">
    <source>
        <dbReference type="ARBA" id="ARBA00012418"/>
    </source>
</evidence>